<sequence length="339" mass="38033">MNKLVILSFKIVLMIFSLNSISKPFNFTLTPMDKHTPYIIVLYLLLVCSVFGNSFSFYILHTNNTNGKLENCYCPDLPLGSLEKRAVFVQSFLKEHPNTIVVDTGDFFSPVHKPLKDSLVTEAYSFIPYDAILPGDHELTRGQESMDGILHRIGADLVVSNVQSPLIQGSMTLKIVERGGLKVGILGILGNRSFKYYPKEISNAITLHDPVTAVKNILKKIREKVDVVLVLSHQGFDKDVSLAQQLKEIDIIIGAHSQTVVHDPKEENGVLITQAGKDGHYVGVIKIQMEKQKKIVSKTGYLEEMTLGMTDHPKIMELIQEYEEKSGFVNRAKLKHKEK</sequence>
<keyword evidence="1" id="KW-0472">Membrane</keyword>
<dbReference type="InterPro" id="IPR006179">
    <property type="entry name" value="5_nucleotidase/apyrase"/>
</dbReference>
<dbReference type="PANTHER" id="PTHR11575">
    <property type="entry name" value="5'-NUCLEOTIDASE-RELATED"/>
    <property type="match status" value="1"/>
</dbReference>
<dbReference type="InterPro" id="IPR004843">
    <property type="entry name" value="Calcineurin-like_PHP"/>
</dbReference>
<organism evidence="3">
    <name type="scientific">marine metagenome</name>
    <dbReference type="NCBI Taxonomy" id="408172"/>
    <lineage>
        <taxon>unclassified sequences</taxon>
        <taxon>metagenomes</taxon>
        <taxon>ecological metagenomes</taxon>
    </lineage>
</organism>
<dbReference type="PANTHER" id="PTHR11575:SF24">
    <property type="entry name" value="5'-NUCLEOTIDASE"/>
    <property type="match status" value="1"/>
</dbReference>
<dbReference type="GO" id="GO:0009166">
    <property type="term" value="P:nucleotide catabolic process"/>
    <property type="evidence" value="ECO:0007669"/>
    <property type="project" value="InterPro"/>
</dbReference>
<dbReference type="Pfam" id="PF00149">
    <property type="entry name" value="Metallophos"/>
    <property type="match status" value="1"/>
</dbReference>
<evidence type="ECO:0000313" key="3">
    <source>
        <dbReference type="EMBL" id="SVA10341.1"/>
    </source>
</evidence>
<dbReference type="GO" id="GO:0016787">
    <property type="term" value="F:hydrolase activity"/>
    <property type="evidence" value="ECO:0007669"/>
    <property type="project" value="InterPro"/>
</dbReference>
<keyword evidence="1" id="KW-1133">Transmembrane helix</keyword>
<feature type="transmembrane region" description="Helical" evidence="1">
    <location>
        <begin position="38"/>
        <end position="60"/>
    </location>
</feature>
<reference evidence="3" key="1">
    <citation type="submission" date="2018-05" db="EMBL/GenBank/DDBJ databases">
        <authorList>
            <person name="Lanie J.A."/>
            <person name="Ng W.-L."/>
            <person name="Kazmierczak K.M."/>
            <person name="Andrzejewski T.M."/>
            <person name="Davidsen T.M."/>
            <person name="Wayne K.J."/>
            <person name="Tettelin H."/>
            <person name="Glass J.I."/>
            <person name="Rusch D."/>
            <person name="Podicherti R."/>
            <person name="Tsui H.-C.T."/>
            <person name="Winkler M.E."/>
        </authorList>
    </citation>
    <scope>NUCLEOTIDE SEQUENCE</scope>
</reference>
<feature type="domain" description="Calcineurin-like phosphoesterase" evidence="2">
    <location>
        <begin position="80"/>
        <end position="257"/>
    </location>
</feature>
<dbReference type="EMBL" id="UINC01003920">
    <property type="protein sequence ID" value="SVA10341.1"/>
    <property type="molecule type" value="Genomic_DNA"/>
</dbReference>
<dbReference type="AlphaFoldDB" id="A0A381T447"/>
<keyword evidence="1" id="KW-0812">Transmembrane</keyword>
<name>A0A381T447_9ZZZZ</name>
<dbReference type="Gene3D" id="3.60.21.10">
    <property type="match status" value="1"/>
</dbReference>
<accession>A0A381T447</accession>
<protein>
    <recommendedName>
        <fullName evidence="2">Calcineurin-like phosphoesterase domain-containing protein</fullName>
    </recommendedName>
</protein>
<gene>
    <name evidence="3" type="ORF">METZ01_LOCUS63195</name>
</gene>
<dbReference type="InterPro" id="IPR029052">
    <property type="entry name" value="Metallo-depent_PP-like"/>
</dbReference>
<proteinExistence type="predicted"/>
<evidence type="ECO:0000259" key="2">
    <source>
        <dbReference type="Pfam" id="PF00149"/>
    </source>
</evidence>
<dbReference type="PRINTS" id="PR01607">
    <property type="entry name" value="APYRASEFAMLY"/>
</dbReference>
<dbReference type="SUPFAM" id="SSF56300">
    <property type="entry name" value="Metallo-dependent phosphatases"/>
    <property type="match status" value="1"/>
</dbReference>
<evidence type="ECO:0000256" key="1">
    <source>
        <dbReference type="SAM" id="Phobius"/>
    </source>
</evidence>